<sequence length="387" mass="44515">MSLKKLKVAVVHDWLPLYGGAERVLEQILLLFPQADLFTLVDLLEGDNRQHILHKNPKTSFVDRWAFTRKRYRSFLPLMPLAVEQFDLSDYQLVISSSSAVAKGVITGPDQLHICYCHSPIRYAWDLQHQYLRESGLESGFLNWLARWFLHRIRLWDVRTANGVDHFACNSEFVRRRIWKVYRREAEVIHPPVDMTSFQCQAVKQNYYVTASRMVPYKRIDLIVEAFANMPDHKLVVIGDGPEFSKIRSKAGANVELLGHVPYEVLYMHLRNAKAFMFAAEEDFGITPVEAQACGTPVIAYGKGGALETVRGIFTDAPKRDRMTGVFFSEQTVDSIVAAVQRFEQVLPEIRAEDCRSNAERFSIQKFSEVFAQFVERSWGDFEKTAR</sequence>
<dbReference type="AlphaFoldDB" id="A0A3N0V964"/>
<proteinExistence type="predicted"/>
<reference evidence="3 4" key="1">
    <citation type="submission" date="2018-10" db="EMBL/GenBank/DDBJ databases">
        <authorList>
            <person name="Chen W.-M."/>
        </authorList>
    </citation>
    <scope>NUCLEOTIDE SEQUENCE [LARGE SCALE GENOMIC DNA]</scope>
    <source>
        <strain evidence="3 4">THS-13</strain>
    </source>
</reference>
<feature type="domain" description="Glycosyltransferase subfamily 4-like N-terminal" evidence="2">
    <location>
        <begin position="19"/>
        <end position="195"/>
    </location>
</feature>
<accession>A0A3N0V964</accession>
<evidence type="ECO:0000313" key="3">
    <source>
        <dbReference type="EMBL" id="ROH89154.1"/>
    </source>
</evidence>
<protein>
    <submittedName>
        <fullName evidence="3">Glycosyltransferase family 4 protein</fullName>
    </submittedName>
</protein>
<dbReference type="Pfam" id="PF13439">
    <property type="entry name" value="Glyco_transf_4"/>
    <property type="match status" value="1"/>
</dbReference>
<dbReference type="InterPro" id="IPR028098">
    <property type="entry name" value="Glyco_trans_4-like_N"/>
</dbReference>
<feature type="domain" description="Glycosyl transferase family 1" evidence="1">
    <location>
        <begin position="203"/>
        <end position="359"/>
    </location>
</feature>
<organism evidence="3 4">
    <name type="scientific">Stagnimonas aquatica</name>
    <dbReference type="NCBI Taxonomy" id="2689987"/>
    <lineage>
        <taxon>Bacteria</taxon>
        <taxon>Pseudomonadati</taxon>
        <taxon>Pseudomonadota</taxon>
        <taxon>Gammaproteobacteria</taxon>
        <taxon>Nevskiales</taxon>
        <taxon>Nevskiaceae</taxon>
        <taxon>Stagnimonas</taxon>
    </lineage>
</organism>
<comment type="caution">
    <text evidence="3">The sequence shown here is derived from an EMBL/GenBank/DDBJ whole genome shotgun (WGS) entry which is preliminary data.</text>
</comment>
<name>A0A3N0V964_9GAMM</name>
<dbReference type="InParanoid" id="A0A3N0V964"/>
<dbReference type="PANTHER" id="PTHR45947">
    <property type="entry name" value="SULFOQUINOVOSYL TRANSFERASE SQD2"/>
    <property type="match status" value="1"/>
</dbReference>
<evidence type="ECO:0000259" key="2">
    <source>
        <dbReference type="Pfam" id="PF13439"/>
    </source>
</evidence>
<dbReference type="Proteomes" id="UP000282106">
    <property type="component" value="Unassembled WGS sequence"/>
</dbReference>
<dbReference type="Gene3D" id="3.40.50.2000">
    <property type="entry name" value="Glycogen Phosphorylase B"/>
    <property type="match status" value="2"/>
</dbReference>
<dbReference type="GO" id="GO:0016757">
    <property type="term" value="F:glycosyltransferase activity"/>
    <property type="evidence" value="ECO:0007669"/>
    <property type="project" value="InterPro"/>
</dbReference>
<dbReference type="EMBL" id="RJVO01000005">
    <property type="protein sequence ID" value="ROH89154.1"/>
    <property type="molecule type" value="Genomic_DNA"/>
</dbReference>
<dbReference type="Pfam" id="PF00534">
    <property type="entry name" value="Glycos_transf_1"/>
    <property type="match status" value="1"/>
</dbReference>
<evidence type="ECO:0000313" key="4">
    <source>
        <dbReference type="Proteomes" id="UP000282106"/>
    </source>
</evidence>
<evidence type="ECO:0000259" key="1">
    <source>
        <dbReference type="Pfam" id="PF00534"/>
    </source>
</evidence>
<dbReference type="SUPFAM" id="SSF53756">
    <property type="entry name" value="UDP-Glycosyltransferase/glycogen phosphorylase"/>
    <property type="match status" value="1"/>
</dbReference>
<dbReference type="InterPro" id="IPR050194">
    <property type="entry name" value="Glycosyltransferase_grp1"/>
</dbReference>
<keyword evidence="4" id="KW-1185">Reference proteome</keyword>
<gene>
    <name evidence="3" type="ORF">ED208_12155</name>
</gene>
<dbReference type="CDD" id="cd03804">
    <property type="entry name" value="GT4_WbaZ-like"/>
    <property type="match status" value="1"/>
</dbReference>
<dbReference type="PANTHER" id="PTHR45947:SF3">
    <property type="entry name" value="SULFOQUINOVOSYL TRANSFERASE SQD2"/>
    <property type="match status" value="1"/>
</dbReference>
<dbReference type="InterPro" id="IPR001296">
    <property type="entry name" value="Glyco_trans_1"/>
</dbReference>
<keyword evidence="3" id="KW-0808">Transferase</keyword>